<keyword evidence="2" id="KW-1185">Reference proteome</keyword>
<reference evidence="1" key="1">
    <citation type="submission" date="2020-04" db="EMBL/GenBank/DDBJ databases">
        <title>A chromosome-scale assembly and high-density genetic map of the yellow drum (Nibea albiflora) genome.</title>
        <authorList>
            <person name="Xu D."/>
            <person name="Zhang W."/>
            <person name="Chen R."/>
            <person name="Tan P."/>
            <person name="Wang L."/>
            <person name="Song H."/>
            <person name="Tian L."/>
            <person name="Zhu Q."/>
            <person name="Wang B."/>
        </authorList>
    </citation>
    <scope>NUCLEOTIDE SEQUENCE</scope>
    <source>
        <strain evidence="1">ZJHYS-2018</strain>
    </source>
</reference>
<name>A0ACB7FEL3_NIBAL</name>
<feature type="non-terminal residue" evidence="1">
    <location>
        <position position="1"/>
    </location>
</feature>
<comment type="caution">
    <text evidence="1">The sequence shown here is derived from an EMBL/GenBank/DDBJ whole genome shotgun (WGS) entry which is preliminary data.</text>
</comment>
<evidence type="ECO:0000313" key="2">
    <source>
        <dbReference type="Proteomes" id="UP000805704"/>
    </source>
</evidence>
<accession>A0ACB7FEL3</accession>
<sequence length="727" mass="84842">FPPSKASEEVIPNEPADYRTPAELYPYLTNPEEIYEDHRWTFHSERVQPADFNNSPVNHLTELQSVSSQQLIPPYRLSEPLPLHLDPQPGILSVSQQIPYYPPSLCYQYQPSVSPGQYYSEEEQRGISPPLEVSDGEDDFEDHNHSSFRKDTNNKKKIRLYQFLLDLLRNGDMSDSIWWVDQDKGIFQFSTKHKEALASHWGTQKGNRKKMTYQKMARALRNYGKTGEIKKVKKKLTYQFSEAVLRNLYLRHEVHAAESVAYLNRAQVRLQDIWEEIGIPEEQRIQRTNDVHKHIKGLLDLMIAEEEELKKRLLKRIEVYLKELSTLCKELQMPPFEEEDGCTMLQMEKNSRTRLEVLKEHKKQRMEELKSLICKDRELCNIMCTTQFCIDPDSVPSVQQLEAYRAYLDDLTKEKERRHDDFVSIKKEIIVCMDDLEQHPETSFEVDVMCEDEEAFCLSNDNIDALKLLLSQLQERKTENELRCSGLRTKIQELWERLQIPQEEREALSEHMTMSKKRNIEALRAEVERLEMLKMQSMKSVIEAIRAEIALLWERCFYSQEQQQSFFPYHADDFTEELLNLHEAEVKTLKKYYEDHKELFEGKKANDPTRFNNRGGNLLKEEKQRTDLQKSLPKQMKKTKQTQEDMLYGTSMRTPSKRRIAGTPTPGKVRKLNGTLSTVSTPTSFLSGTMCQSSIQKPPLSASKRDLSKASKSNLKQGLLNSTVSNP</sequence>
<gene>
    <name evidence="1" type="primary">PRC1</name>
    <name evidence="1" type="ORF">GBF38_020586</name>
</gene>
<evidence type="ECO:0000313" key="1">
    <source>
        <dbReference type="EMBL" id="KAG8012716.1"/>
    </source>
</evidence>
<protein>
    <submittedName>
        <fullName evidence="1">Protein regulator of cytokinesis 1</fullName>
    </submittedName>
</protein>
<dbReference type="EMBL" id="CM024800">
    <property type="protein sequence ID" value="KAG8012716.1"/>
    <property type="molecule type" value="Genomic_DNA"/>
</dbReference>
<dbReference type="Proteomes" id="UP000805704">
    <property type="component" value="Chromosome 12"/>
</dbReference>
<proteinExistence type="predicted"/>
<organism evidence="1 2">
    <name type="scientific">Nibea albiflora</name>
    <name type="common">Yellow drum</name>
    <name type="synonym">Corvina albiflora</name>
    <dbReference type="NCBI Taxonomy" id="240163"/>
    <lineage>
        <taxon>Eukaryota</taxon>
        <taxon>Metazoa</taxon>
        <taxon>Chordata</taxon>
        <taxon>Craniata</taxon>
        <taxon>Vertebrata</taxon>
        <taxon>Euteleostomi</taxon>
        <taxon>Actinopterygii</taxon>
        <taxon>Neopterygii</taxon>
        <taxon>Teleostei</taxon>
        <taxon>Neoteleostei</taxon>
        <taxon>Acanthomorphata</taxon>
        <taxon>Eupercaria</taxon>
        <taxon>Sciaenidae</taxon>
        <taxon>Nibea</taxon>
    </lineage>
</organism>